<evidence type="ECO:0000313" key="2">
    <source>
        <dbReference type="EMBL" id="KAH0217803.1"/>
    </source>
</evidence>
<accession>A0A9P8GDM5</accession>
<dbReference type="Proteomes" id="UP000767238">
    <property type="component" value="Unassembled WGS sequence"/>
</dbReference>
<dbReference type="AlphaFoldDB" id="A0A9P8GDM5"/>
<evidence type="ECO:0000256" key="1">
    <source>
        <dbReference type="SAM" id="MobiDB-lite"/>
    </source>
</evidence>
<sequence>MPPSSTSASNQTLNHPPSSSAPPDLHHMPASPKSHTSNMSSIREESAPIADASALEITKPTRAGFTFLSLPPEIRNMIYHYIFTPVRDGKCWMIHANFDNDHLKGLRRDCYRCKLQQPHNTCRPKYKEELGWYPTWYLTRDRIHLSVLQTSRTILEEAAPISLAHIHICTDSFFDICELHQRSLETFLMVLARRRGPSLPKLTYTCYGYDWEPDANHARHLLQSINGFDIRIECFEIQEFWSTPPQPEALTVVWITGLNPPMSRFFEKQRTEFNEAAQLWLAKLVNAKAADANARLPLFRDFLPQYFDQSSD</sequence>
<feature type="compositionally biased region" description="Polar residues" evidence="1">
    <location>
        <begin position="1"/>
        <end position="18"/>
    </location>
</feature>
<comment type="caution">
    <text evidence="2">The sequence shown here is derived from an EMBL/GenBank/DDBJ whole genome shotgun (WGS) entry which is preliminary data.</text>
</comment>
<feature type="non-terminal residue" evidence="2">
    <location>
        <position position="1"/>
    </location>
</feature>
<dbReference type="OrthoDB" id="62952at2759"/>
<name>A0A9P8GDM5_AURME</name>
<dbReference type="PANTHER" id="PTHR42085:SF2">
    <property type="entry name" value="F-BOX DOMAIN-CONTAINING PROTEIN"/>
    <property type="match status" value="1"/>
</dbReference>
<dbReference type="PANTHER" id="PTHR42085">
    <property type="entry name" value="F-BOX DOMAIN-CONTAINING PROTEIN"/>
    <property type="match status" value="1"/>
</dbReference>
<organism evidence="2 3">
    <name type="scientific">Aureobasidium melanogenum</name>
    <name type="common">Aureobasidium pullulans var. melanogenum</name>
    <dbReference type="NCBI Taxonomy" id="46634"/>
    <lineage>
        <taxon>Eukaryota</taxon>
        <taxon>Fungi</taxon>
        <taxon>Dikarya</taxon>
        <taxon>Ascomycota</taxon>
        <taxon>Pezizomycotina</taxon>
        <taxon>Dothideomycetes</taxon>
        <taxon>Dothideomycetidae</taxon>
        <taxon>Dothideales</taxon>
        <taxon>Saccotheciaceae</taxon>
        <taxon>Aureobasidium</taxon>
    </lineage>
</organism>
<reference evidence="2" key="2">
    <citation type="submission" date="2021-08" db="EMBL/GenBank/DDBJ databases">
        <authorList>
            <person name="Gostincar C."/>
            <person name="Sun X."/>
            <person name="Song Z."/>
            <person name="Gunde-Cimerman N."/>
        </authorList>
    </citation>
    <scope>NUCLEOTIDE SEQUENCE</scope>
    <source>
        <strain evidence="2">EXF-8016</strain>
    </source>
</reference>
<protein>
    <submittedName>
        <fullName evidence="2">Uncharacterized protein</fullName>
    </submittedName>
</protein>
<dbReference type="InterPro" id="IPR038883">
    <property type="entry name" value="AN11006-like"/>
</dbReference>
<feature type="region of interest" description="Disordered" evidence="1">
    <location>
        <begin position="1"/>
        <end position="45"/>
    </location>
</feature>
<dbReference type="EMBL" id="JAHFYH010000053">
    <property type="protein sequence ID" value="KAH0217803.1"/>
    <property type="molecule type" value="Genomic_DNA"/>
</dbReference>
<gene>
    <name evidence="2" type="ORF">KCV03_g6850</name>
</gene>
<proteinExistence type="predicted"/>
<evidence type="ECO:0000313" key="3">
    <source>
        <dbReference type="Proteomes" id="UP000767238"/>
    </source>
</evidence>
<reference evidence="2" key="1">
    <citation type="journal article" date="2021" name="J Fungi (Basel)">
        <title>Virulence traits and population genomics of the black yeast Aureobasidium melanogenum.</title>
        <authorList>
            <person name="Cernosa A."/>
            <person name="Sun X."/>
            <person name="Gostincar C."/>
            <person name="Fang C."/>
            <person name="Gunde-Cimerman N."/>
            <person name="Song Z."/>
        </authorList>
    </citation>
    <scope>NUCLEOTIDE SEQUENCE</scope>
    <source>
        <strain evidence="2">EXF-8016</strain>
    </source>
</reference>